<dbReference type="PANTHER" id="PTHR37946">
    <property type="entry name" value="SLL1969 PROTEIN"/>
    <property type="match status" value="1"/>
</dbReference>
<dbReference type="PANTHER" id="PTHR37946:SF1">
    <property type="entry name" value="SLL1969 PROTEIN"/>
    <property type="match status" value="1"/>
</dbReference>
<reference evidence="1" key="1">
    <citation type="submission" date="2019-10" db="EMBL/GenBank/DDBJ databases">
        <authorList>
            <consortium name="Genoscope - CEA"/>
            <person name="William W."/>
        </authorList>
    </citation>
    <scope>NUCLEOTIDE SEQUENCE [LARGE SCALE GENOMIC DNA]</scope>
    <source>
        <strain evidence="1">BBR_PRJEB10994</strain>
    </source>
</reference>
<dbReference type="InterPro" id="IPR029058">
    <property type="entry name" value="AB_hydrolase_fold"/>
</dbReference>
<gene>
    <name evidence="1" type="ORF">PL9631_520025</name>
</gene>
<dbReference type="SUPFAM" id="SSF53474">
    <property type="entry name" value="alpha/beta-Hydrolases"/>
    <property type="match status" value="1"/>
</dbReference>
<dbReference type="Gene3D" id="3.40.50.1820">
    <property type="entry name" value="alpha/beta hydrolase"/>
    <property type="match status" value="1"/>
</dbReference>
<dbReference type="RefSeq" id="WP_083618951.1">
    <property type="nucleotide sequence ID" value="NZ_LR735009.1"/>
</dbReference>
<evidence type="ECO:0000313" key="2">
    <source>
        <dbReference type="Proteomes" id="UP000182190"/>
    </source>
</evidence>
<organism evidence="1 2">
    <name type="scientific">Planktothrix paucivesiculata PCC 9631</name>
    <dbReference type="NCBI Taxonomy" id="671071"/>
    <lineage>
        <taxon>Bacteria</taxon>
        <taxon>Bacillati</taxon>
        <taxon>Cyanobacteriota</taxon>
        <taxon>Cyanophyceae</taxon>
        <taxon>Oscillatoriophycideae</taxon>
        <taxon>Oscillatoriales</taxon>
        <taxon>Microcoleaceae</taxon>
        <taxon>Planktothrix</taxon>
    </lineage>
</organism>
<dbReference type="Proteomes" id="UP000182190">
    <property type="component" value="Unassembled WGS sequence"/>
</dbReference>
<name>A0A7Z9DZQ6_9CYAN</name>
<accession>A0A7Z9DZQ6</accession>
<evidence type="ECO:0008006" key="3">
    <source>
        <dbReference type="Google" id="ProtNLM"/>
    </source>
</evidence>
<evidence type="ECO:0000313" key="1">
    <source>
        <dbReference type="EMBL" id="VXD20592.1"/>
    </source>
</evidence>
<protein>
    <recommendedName>
        <fullName evidence="3">Triacylglycerol lipase</fullName>
    </recommendedName>
</protein>
<dbReference type="OrthoDB" id="9765872at2"/>
<dbReference type="Pfam" id="PF02089">
    <property type="entry name" value="Palm_thioest"/>
    <property type="match status" value="1"/>
</dbReference>
<keyword evidence="2" id="KW-1185">Reference proteome</keyword>
<comment type="caution">
    <text evidence="1">The sequence shown here is derived from an EMBL/GenBank/DDBJ whole genome shotgun (WGS) entry which is preliminary data.</text>
</comment>
<dbReference type="AlphaFoldDB" id="A0A7Z9DZQ6"/>
<dbReference type="EMBL" id="CZCS02000193">
    <property type="protein sequence ID" value="VXD20592.1"/>
    <property type="molecule type" value="Genomic_DNA"/>
</dbReference>
<proteinExistence type="predicted"/>
<sequence length="211" mass="23385">MNNSNPRNPVLLIHGIFDTKAIFKTMTAYLTKKGWDIHSLNLIPNDGRFGLEALAQQIAAYVTQTFAPEQPIDLIGFSMGGIISRYYVQRLGGIERVQRLITISSPHHGTLTGYLYPTLAASQMRSNSPFLQDLNRDLEILNSINFTSIWTPLDGMIVPAQSSQMPIGQEFTVNVFLHAWMVTDNKSLVLVEKALNSPLKTLNPSGTPATL</sequence>